<protein>
    <recommendedName>
        <fullName evidence="2">YceG-like family protein</fullName>
    </recommendedName>
</protein>
<dbReference type="AlphaFoldDB" id="A0AAU8HPL7"/>
<proteinExistence type="predicted"/>
<organism evidence="1">
    <name type="scientific">Proteinivorax hydrogeniformans</name>
    <dbReference type="NCBI Taxonomy" id="1826727"/>
    <lineage>
        <taxon>Bacteria</taxon>
        <taxon>Bacillati</taxon>
        <taxon>Bacillota</taxon>
        <taxon>Clostridia</taxon>
        <taxon>Eubacteriales</taxon>
        <taxon>Proteinivoracaceae</taxon>
        <taxon>Proteinivorax</taxon>
    </lineage>
</organism>
<evidence type="ECO:0000313" key="1">
    <source>
        <dbReference type="EMBL" id="XCI27489.1"/>
    </source>
</evidence>
<gene>
    <name evidence="1" type="ORF">PRVXH_001391</name>
</gene>
<reference evidence="1" key="2">
    <citation type="submission" date="2024-06" db="EMBL/GenBank/DDBJ databases">
        <authorList>
            <person name="Petrova K.O."/>
            <person name="Toshchakov S.V."/>
            <person name="Boltjanskaja Y.V."/>
            <person name="Kevbrin V.V."/>
        </authorList>
    </citation>
    <scope>NUCLEOTIDE SEQUENCE</scope>
    <source>
        <strain evidence="1">Z-710</strain>
    </source>
</reference>
<accession>A0AAU8HPL7</accession>
<evidence type="ECO:0008006" key="2">
    <source>
        <dbReference type="Google" id="ProtNLM"/>
    </source>
</evidence>
<dbReference type="EMBL" id="CP159485">
    <property type="protein sequence ID" value="XCI27489.1"/>
    <property type="molecule type" value="Genomic_DNA"/>
</dbReference>
<name>A0AAU8HPL7_9FIRM</name>
<sequence>MNKLLIGVGIGLLLSYTVLTLSSMPLFVSEETIVLQAKSLGMIWEEQNEKIRQEIYDEVLKKVEDDFRRQEEDIYYKIDIPKGSSLKQIAQILKERNIINDEEKFITEAQGLEKSRKLHRGTFFMTETMEIKDIIEILSN</sequence>
<dbReference type="RefSeq" id="WP_353892067.1">
    <property type="nucleotide sequence ID" value="NZ_CP159485.1"/>
</dbReference>
<dbReference type="Gene3D" id="3.30.1490.480">
    <property type="entry name" value="Endolytic murein transglycosylase"/>
    <property type="match status" value="1"/>
</dbReference>
<reference evidence="1" key="1">
    <citation type="journal article" date="2018" name="Antonie Van Leeuwenhoek">
        <title>Proteinivorax hydrogeniformans sp. nov., an anaerobic, haloalkaliphilic bacterium fermenting proteinaceous compounds with high hydrogen production.</title>
        <authorList>
            <person name="Boltyanskaya Y."/>
            <person name="Detkova E."/>
            <person name="Pimenov N."/>
            <person name="Kevbrin V."/>
        </authorList>
    </citation>
    <scope>NUCLEOTIDE SEQUENCE</scope>
    <source>
        <strain evidence="1">Z-710</strain>
    </source>
</reference>